<keyword evidence="2" id="KW-1185">Reference proteome</keyword>
<dbReference type="Proteomes" id="UP001153737">
    <property type="component" value="Chromosome 5"/>
</dbReference>
<proteinExistence type="predicted"/>
<sequence length="221" mass="25674">MAPRTVKGEDELQVAVKSLVTKLCSSDEFITQLTATITETIGEKYTKELQMLRKENKMISEKLKTQEETIMLLSERQEKQEQIFRSRNIRFYGVPEQDSENSMELIKDICIRKMNLKVDDSCFESCYRIGKKGTNATRPIMLKCSTNFLKNLVYKNKRHLKNTRIVIREDLTDEQLKIVKESLKKVGATGRVWTNSGNIFIKSSEDGQVRKINKLEDLERL</sequence>
<organism evidence="1 2">
    <name type="scientific">Phaedon cochleariae</name>
    <name type="common">Mustard beetle</name>
    <dbReference type="NCBI Taxonomy" id="80249"/>
    <lineage>
        <taxon>Eukaryota</taxon>
        <taxon>Metazoa</taxon>
        <taxon>Ecdysozoa</taxon>
        <taxon>Arthropoda</taxon>
        <taxon>Hexapoda</taxon>
        <taxon>Insecta</taxon>
        <taxon>Pterygota</taxon>
        <taxon>Neoptera</taxon>
        <taxon>Endopterygota</taxon>
        <taxon>Coleoptera</taxon>
        <taxon>Polyphaga</taxon>
        <taxon>Cucujiformia</taxon>
        <taxon>Chrysomeloidea</taxon>
        <taxon>Chrysomelidae</taxon>
        <taxon>Chrysomelinae</taxon>
        <taxon>Chrysomelini</taxon>
        <taxon>Phaedon</taxon>
    </lineage>
</organism>
<reference evidence="1" key="1">
    <citation type="submission" date="2022-01" db="EMBL/GenBank/DDBJ databases">
        <authorList>
            <person name="King R."/>
        </authorList>
    </citation>
    <scope>NUCLEOTIDE SEQUENCE</scope>
</reference>
<dbReference type="EMBL" id="OU896711">
    <property type="protein sequence ID" value="CAG9822001.1"/>
    <property type="molecule type" value="Genomic_DNA"/>
</dbReference>
<dbReference type="OrthoDB" id="10066957at2759"/>
<evidence type="ECO:0000313" key="2">
    <source>
        <dbReference type="Proteomes" id="UP001153737"/>
    </source>
</evidence>
<dbReference type="AlphaFoldDB" id="A0A9N9X6G0"/>
<protein>
    <recommendedName>
        <fullName evidence="3">Endonuclease-reverse transcriptase</fullName>
    </recommendedName>
</protein>
<evidence type="ECO:0008006" key="3">
    <source>
        <dbReference type="Google" id="ProtNLM"/>
    </source>
</evidence>
<reference evidence="1" key="2">
    <citation type="submission" date="2022-10" db="EMBL/GenBank/DDBJ databases">
        <authorList>
            <consortium name="ENA_rothamsted_submissions"/>
            <consortium name="culmorum"/>
            <person name="King R."/>
        </authorList>
    </citation>
    <scope>NUCLEOTIDE SEQUENCE</scope>
</reference>
<evidence type="ECO:0000313" key="1">
    <source>
        <dbReference type="EMBL" id="CAG9822001.1"/>
    </source>
</evidence>
<accession>A0A9N9X6G0</accession>
<gene>
    <name evidence="1" type="ORF">PHAECO_LOCUS9315</name>
</gene>
<dbReference type="Gene3D" id="3.30.70.1820">
    <property type="entry name" value="L1 transposable element, RRM domain"/>
    <property type="match status" value="1"/>
</dbReference>
<name>A0A9N9X6G0_PHACE</name>